<dbReference type="HAMAP" id="MF_00454">
    <property type="entry name" value="FluC"/>
    <property type="match status" value="1"/>
</dbReference>
<comment type="activity regulation">
    <text evidence="11">Na(+) is not transported, but it plays an essential structural role and its presence is essential for fluoride channel function.</text>
</comment>
<keyword evidence="11" id="KW-0915">Sodium</keyword>
<comment type="similarity">
    <text evidence="9 11">Belongs to the fluoride channel Fluc/FEX (TC 1.A.43) family.</text>
</comment>
<dbReference type="GO" id="GO:0062054">
    <property type="term" value="F:fluoride channel activity"/>
    <property type="evidence" value="ECO:0007669"/>
    <property type="project" value="UniProtKB-UniRule"/>
</dbReference>
<evidence type="ECO:0000256" key="7">
    <source>
        <dbReference type="ARBA" id="ARBA00023136"/>
    </source>
</evidence>
<dbReference type="PANTHER" id="PTHR28259">
    <property type="entry name" value="FLUORIDE EXPORT PROTEIN 1-RELATED"/>
    <property type="match status" value="1"/>
</dbReference>
<sequence>MSYIWIAVGAGLGGMLRYWVSGMVARFGPDTFPLGTMLINISGSMFIGFFAALTGPQGRLLVAQNTRLFVMTGICGGFTTFSSFSLETLRLMQDRQWGLATVNVLGSVALCLLGVWLGNQLAAGLNQR</sequence>
<evidence type="ECO:0000313" key="12">
    <source>
        <dbReference type="EMBL" id="QOY87489.1"/>
    </source>
</evidence>
<dbReference type="RefSeq" id="WP_194449158.1">
    <property type="nucleotide sequence ID" value="NZ_CP063849.1"/>
</dbReference>
<evidence type="ECO:0000256" key="4">
    <source>
        <dbReference type="ARBA" id="ARBA00022692"/>
    </source>
</evidence>
<feature type="transmembrane region" description="Helical" evidence="11">
    <location>
        <begin position="98"/>
        <end position="118"/>
    </location>
</feature>
<keyword evidence="4 11" id="KW-0812">Transmembrane</keyword>
<evidence type="ECO:0000256" key="8">
    <source>
        <dbReference type="ARBA" id="ARBA00023303"/>
    </source>
</evidence>
<feature type="transmembrane region" description="Helical" evidence="11">
    <location>
        <begin position="37"/>
        <end position="56"/>
    </location>
</feature>
<protein>
    <recommendedName>
        <fullName evidence="11">Fluoride-specific ion channel FluC</fullName>
    </recommendedName>
</protein>
<keyword evidence="11" id="KW-0813">Transport</keyword>
<keyword evidence="11" id="KW-0479">Metal-binding</keyword>
<keyword evidence="8 11" id="KW-0407">Ion channel</keyword>
<evidence type="ECO:0000256" key="2">
    <source>
        <dbReference type="ARBA" id="ARBA00022475"/>
    </source>
</evidence>
<name>A0A7S7SJQ5_PALFE</name>
<comment type="subcellular location">
    <subcellularLocation>
        <location evidence="1 11">Cell membrane</location>
        <topology evidence="1 11">Multi-pass membrane protein</topology>
    </subcellularLocation>
</comment>
<keyword evidence="3" id="KW-0997">Cell inner membrane</keyword>
<keyword evidence="7 11" id="KW-0472">Membrane</keyword>
<dbReference type="InterPro" id="IPR003691">
    <property type="entry name" value="FluC"/>
</dbReference>
<evidence type="ECO:0000256" key="11">
    <source>
        <dbReference type="HAMAP-Rule" id="MF_00454"/>
    </source>
</evidence>
<dbReference type="AlphaFoldDB" id="A0A7S7SJQ5"/>
<evidence type="ECO:0000256" key="3">
    <source>
        <dbReference type="ARBA" id="ARBA00022519"/>
    </source>
</evidence>
<dbReference type="GO" id="GO:0140114">
    <property type="term" value="P:cellular detoxification of fluoride"/>
    <property type="evidence" value="ECO:0007669"/>
    <property type="project" value="UniProtKB-UniRule"/>
</dbReference>
<dbReference type="Proteomes" id="UP000593892">
    <property type="component" value="Chromosome"/>
</dbReference>
<keyword evidence="5 11" id="KW-1133">Transmembrane helix</keyword>
<comment type="catalytic activity">
    <reaction evidence="10">
        <text>fluoride(in) = fluoride(out)</text>
        <dbReference type="Rhea" id="RHEA:76159"/>
        <dbReference type="ChEBI" id="CHEBI:17051"/>
    </reaction>
    <physiologicalReaction direction="left-to-right" evidence="10">
        <dbReference type="Rhea" id="RHEA:76160"/>
    </physiologicalReaction>
</comment>
<reference evidence="12 13" key="1">
    <citation type="submission" date="2020-10" db="EMBL/GenBank/DDBJ databases">
        <title>Complete genome sequence of Paludibaculum fermentans P105T, a facultatively anaerobic acidobacterium capable of dissimilatory Fe(III) reduction.</title>
        <authorList>
            <person name="Dedysh S.N."/>
            <person name="Beletsky A.V."/>
            <person name="Kulichevskaya I.S."/>
            <person name="Mardanov A.V."/>
            <person name="Ravin N.V."/>
        </authorList>
    </citation>
    <scope>NUCLEOTIDE SEQUENCE [LARGE SCALE GENOMIC DNA]</scope>
    <source>
        <strain evidence="12 13">P105</strain>
    </source>
</reference>
<feature type="binding site" evidence="11">
    <location>
        <position position="79"/>
    </location>
    <ligand>
        <name>Na(+)</name>
        <dbReference type="ChEBI" id="CHEBI:29101"/>
        <note>structural</note>
    </ligand>
</feature>
<comment type="function">
    <text evidence="11">Fluoride-specific ion channel. Important for reducing fluoride concentration in the cell, thus reducing its toxicity.</text>
</comment>
<evidence type="ECO:0000256" key="10">
    <source>
        <dbReference type="ARBA" id="ARBA00035585"/>
    </source>
</evidence>
<evidence type="ECO:0000256" key="6">
    <source>
        <dbReference type="ARBA" id="ARBA00023065"/>
    </source>
</evidence>
<feature type="transmembrane region" description="Helical" evidence="11">
    <location>
        <begin position="68"/>
        <end position="86"/>
    </location>
</feature>
<proteinExistence type="inferred from homology"/>
<evidence type="ECO:0000256" key="1">
    <source>
        <dbReference type="ARBA" id="ARBA00004651"/>
    </source>
</evidence>
<dbReference type="GO" id="GO:0046872">
    <property type="term" value="F:metal ion binding"/>
    <property type="evidence" value="ECO:0007669"/>
    <property type="project" value="UniProtKB-KW"/>
</dbReference>
<dbReference type="PANTHER" id="PTHR28259:SF1">
    <property type="entry name" value="FLUORIDE EXPORT PROTEIN 1-RELATED"/>
    <property type="match status" value="1"/>
</dbReference>
<accession>A0A7S7SJQ5</accession>
<feature type="binding site" evidence="11">
    <location>
        <position position="76"/>
    </location>
    <ligand>
        <name>Na(+)</name>
        <dbReference type="ChEBI" id="CHEBI:29101"/>
        <note>structural</note>
    </ligand>
</feature>
<gene>
    <name evidence="11 12" type="primary">crcB</name>
    <name evidence="11" type="synonym">fluC</name>
    <name evidence="12" type="ORF">IRI77_32835</name>
</gene>
<dbReference type="NCBIfam" id="TIGR00494">
    <property type="entry name" value="crcB"/>
    <property type="match status" value="1"/>
</dbReference>
<dbReference type="NCBIfam" id="NF010802">
    <property type="entry name" value="PRK14206.1"/>
    <property type="match status" value="1"/>
</dbReference>
<keyword evidence="2 11" id="KW-1003">Cell membrane</keyword>
<dbReference type="EMBL" id="CP063849">
    <property type="protein sequence ID" value="QOY87489.1"/>
    <property type="molecule type" value="Genomic_DNA"/>
</dbReference>
<keyword evidence="13" id="KW-1185">Reference proteome</keyword>
<organism evidence="12 13">
    <name type="scientific">Paludibaculum fermentans</name>
    <dbReference type="NCBI Taxonomy" id="1473598"/>
    <lineage>
        <taxon>Bacteria</taxon>
        <taxon>Pseudomonadati</taxon>
        <taxon>Acidobacteriota</taxon>
        <taxon>Terriglobia</taxon>
        <taxon>Bryobacterales</taxon>
        <taxon>Bryobacteraceae</taxon>
        <taxon>Paludibaculum</taxon>
    </lineage>
</organism>
<dbReference type="Pfam" id="PF02537">
    <property type="entry name" value="CRCB"/>
    <property type="match status" value="1"/>
</dbReference>
<dbReference type="KEGG" id="pfer:IRI77_32835"/>
<feature type="transmembrane region" description="Helical" evidence="11">
    <location>
        <begin position="6"/>
        <end position="25"/>
    </location>
</feature>
<evidence type="ECO:0000313" key="13">
    <source>
        <dbReference type="Proteomes" id="UP000593892"/>
    </source>
</evidence>
<dbReference type="GO" id="GO:0005886">
    <property type="term" value="C:plasma membrane"/>
    <property type="evidence" value="ECO:0007669"/>
    <property type="project" value="UniProtKB-SubCell"/>
</dbReference>
<evidence type="ECO:0000256" key="9">
    <source>
        <dbReference type="ARBA" id="ARBA00035120"/>
    </source>
</evidence>
<evidence type="ECO:0000256" key="5">
    <source>
        <dbReference type="ARBA" id="ARBA00022989"/>
    </source>
</evidence>
<keyword evidence="6 11" id="KW-0406">Ion transport</keyword>